<keyword evidence="1" id="KW-0472">Membrane</keyword>
<comment type="caution">
    <text evidence="2">The sequence shown here is derived from an EMBL/GenBank/DDBJ whole genome shotgun (WGS) entry which is preliminary data.</text>
</comment>
<evidence type="ECO:0000313" key="3">
    <source>
        <dbReference type="Proteomes" id="UP000193247"/>
    </source>
</evidence>
<feature type="transmembrane region" description="Helical" evidence="1">
    <location>
        <begin position="113"/>
        <end position="140"/>
    </location>
</feature>
<evidence type="ECO:0000313" key="2">
    <source>
        <dbReference type="EMBL" id="OSC39442.1"/>
    </source>
</evidence>
<dbReference type="EMBL" id="NCXP01000024">
    <property type="protein sequence ID" value="OSC39442.1"/>
    <property type="molecule type" value="Genomic_DNA"/>
</dbReference>
<dbReference type="OrthoDB" id="4762605at2"/>
<protein>
    <recommendedName>
        <fullName evidence="4">Transmembrane protein</fullName>
    </recommendedName>
</protein>
<dbReference type="Proteomes" id="UP000193247">
    <property type="component" value="Unassembled WGS sequence"/>
</dbReference>
<dbReference type="RefSeq" id="WP_085326448.1">
    <property type="nucleotide sequence ID" value="NZ_NCXP01000024.1"/>
</dbReference>
<sequence length="150" mass="15268">MTRPVRPGWLVALFAVVIAASAWMPWLTTTVGGGGWVNAIGGTHGSLELPHGFGAGQLIVLLSSTLLVAGAMVGSGLSVRLSSISALIVSLLIVALTVWYYKLNVNPPVSAEYGLYIGAAGAVCAVGCSLWAAFAAAFAGRSGRASGRPR</sequence>
<feature type="transmembrane region" description="Helical" evidence="1">
    <location>
        <begin position="81"/>
        <end position="101"/>
    </location>
</feature>
<reference evidence="2 3" key="1">
    <citation type="submission" date="2017-04" db="EMBL/GenBank/DDBJ databases">
        <title>The new phylogeny of genus Mycobacterium.</title>
        <authorList>
            <person name="Tortoli E."/>
            <person name="Trovato A."/>
            <person name="Cirillo D.M."/>
        </authorList>
    </citation>
    <scope>NUCLEOTIDE SEQUENCE [LARGE SCALE GENOMIC DNA]</scope>
    <source>
        <strain evidence="2 3">TBL 1200985</strain>
    </source>
</reference>
<keyword evidence="3" id="KW-1185">Reference proteome</keyword>
<organism evidence="2 3">
    <name type="scientific">Mycobacterium decipiens</name>
    <dbReference type="NCBI Taxonomy" id="1430326"/>
    <lineage>
        <taxon>Bacteria</taxon>
        <taxon>Bacillati</taxon>
        <taxon>Actinomycetota</taxon>
        <taxon>Actinomycetes</taxon>
        <taxon>Mycobacteriales</taxon>
        <taxon>Mycobacteriaceae</taxon>
        <taxon>Mycobacterium</taxon>
    </lineage>
</organism>
<dbReference type="STRING" id="1430326.B8W66_17000"/>
<keyword evidence="1" id="KW-1133">Transmembrane helix</keyword>
<feature type="transmembrane region" description="Helical" evidence="1">
    <location>
        <begin position="55"/>
        <end position="74"/>
    </location>
</feature>
<evidence type="ECO:0008006" key="4">
    <source>
        <dbReference type="Google" id="ProtNLM"/>
    </source>
</evidence>
<gene>
    <name evidence="2" type="ORF">B8W66_17000</name>
</gene>
<accession>A0A1X2LS13</accession>
<name>A0A1X2LS13_9MYCO</name>
<keyword evidence="1" id="KW-0812">Transmembrane</keyword>
<proteinExistence type="predicted"/>
<dbReference type="AlphaFoldDB" id="A0A1X2LS13"/>
<evidence type="ECO:0000256" key="1">
    <source>
        <dbReference type="SAM" id="Phobius"/>
    </source>
</evidence>